<dbReference type="PROSITE" id="PS51257">
    <property type="entry name" value="PROKAR_LIPOPROTEIN"/>
    <property type="match status" value="1"/>
</dbReference>
<feature type="region of interest" description="Disordered" evidence="1">
    <location>
        <begin position="181"/>
        <end position="207"/>
    </location>
</feature>
<dbReference type="RefSeq" id="WP_336542042.1">
    <property type="nucleotide sequence ID" value="NZ_JBBAYL010000012.1"/>
</dbReference>
<name>A0ABU8GD93_9ACTN</name>
<gene>
    <name evidence="2" type="ORF">WB403_13940</name>
</gene>
<proteinExistence type="predicted"/>
<dbReference type="EMBL" id="JBBAYM010000008">
    <property type="protein sequence ID" value="MEI5610269.1"/>
    <property type="molecule type" value="Genomic_DNA"/>
</dbReference>
<comment type="caution">
    <text evidence="2">The sequence shown here is derived from an EMBL/GenBank/DDBJ whole genome shotgun (WGS) entry which is preliminary data.</text>
</comment>
<evidence type="ECO:0008006" key="4">
    <source>
        <dbReference type="Google" id="ProtNLM"/>
    </source>
</evidence>
<evidence type="ECO:0000256" key="1">
    <source>
        <dbReference type="SAM" id="MobiDB-lite"/>
    </source>
</evidence>
<sequence length="207" mass="20941">MTIRGVHGVRLLAATGALAGLLTGCGIRATQVPTDFGPAPSMVPCELSTTDLQTQATPSGMPVEVFLLCSGALVRVNRSVEVAEGAEEAERRVAVAQGLLDALAGDPSDVENEAGYSTAVPPGLTVTGPSSGDPEDTLRLSTAPDSLPKYALAQIVCTFADSAAAGDNGSVVLGSTGAESLRRYECAQETQSAPGEGNPPSEEINGS</sequence>
<reference evidence="2 3" key="1">
    <citation type="submission" date="2024-03" db="EMBL/GenBank/DDBJ databases">
        <title>First Report of Pectobacterium brasiliscabiei causing potato scab in china.</title>
        <authorList>
            <person name="Handique U."/>
        </authorList>
    </citation>
    <scope>NUCLEOTIDE SEQUENCE [LARGE SCALE GENOMIC DNA]</scope>
    <source>
        <strain evidence="2 3">ZRIMU1503</strain>
    </source>
</reference>
<dbReference type="Proteomes" id="UP001365781">
    <property type="component" value="Unassembled WGS sequence"/>
</dbReference>
<feature type="region of interest" description="Disordered" evidence="1">
    <location>
        <begin position="106"/>
        <end position="136"/>
    </location>
</feature>
<accession>A0ABU8GD93</accession>
<protein>
    <recommendedName>
        <fullName evidence="4">Lipoprotein</fullName>
    </recommendedName>
</protein>
<keyword evidence="3" id="KW-1185">Reference proteome</keyword>
<evidence type="ECO:0000313" key="2">
    <source>
        <dbReference type="EMBL" id="MEI5610269.1"/>
    </source>
</evidence>
<organism evidence="2 3">
    <name type="scientific">Streptomyces brasiliscabiei</name>
    <dbReference type="NCBI Taxonomy" id="2736302"/>
    <lineage>
        <taxon>Bacteria</taxon>
        <taxon>Bacillati</taxon>
        <taxon>Actinomycetota</taxon>
        <taxon>Actinomycetes</taxon>
        <taxon>Kitasatosporales</taxon>
        <taxon>Streptomycetaceae</taxon>
        <taxon>Streptomyces</taxon>
    </lineage>
</organism>
<evidence type="ECO:0000313" key="3">
    <source>
        <dbReference type="Proteomes" id="UP001365781"/>
    </source>
</evidence>